<name>A0ABW7AKT1_9ACTN</name>
<protein>
    <submittedName>
        <fullName evidence="2">Uncharacterized protein</fullName>
    </submittedName>
</protein>
<proteinExistence type="predicted"/>
<keyword evidence="3" id="KW-1185">Reference proteome</keyword>
<sequence length="75" mass="8345">MTTPPYEVVMNPDGTSPDPARRPRHSYVVVRESQRQVIEKVPGVTCLPFSTAQPAAAHRIILRKMVVEPRPSASH</sequence>
<organism evidence="2 3">
    <name type="scientific">Nonomuraea marmarensis</name>
    <dbReference type="NCBI Taxonomy" id="3351344"/>
    <lineage>
        <taxon>Bacteria</taxon>
        <taxon>Bacillati</taxon>
        <taxon>Actinomycetota</taxon>
        <taxon>Actinomycetes</taxon>
        <taxon>Streptosporangiales</taxon>
        <taxon>Streptosporangiaceae</taxon>
        <taxon>Nonomuraea</taxon>
    </lineage>
</organism>
<evidence type="ECO:0000256" key="1">
    <source>
        <dbReference type="SAM" id="MobiDB-lite"/>
    </source>
</evidence>
<gene>
    <name evidence="2" type="ORF">ACFLIM_32740</name>
</gene>
<dbReference type="EMBL" id="JBICRM010000024">
    <property type="protein sequence ID" value="MFG1707987.1"/>
    <property type="molecule type" value="Genomic_DNA"/>
</dbReference>
<evidence type="ECO:0000313" key="3">
    <source>
        <dbReference type="Proteomes" id="UP001603978"/>
    </source>
</evidence>
<accession>A0ABW7AKT1</accession>
<dbReference type="Proteomes" id="UP001603978">
    <property type="component" value="Unassembled WGS sequence"/>
</dbReference>
<comment type="caution">
    <text evidence="2">The sequence shown here is derived from an EMBL/GenBank/DDBJ whole genome shotgun (WGS) entry which is preliminary data.</text>
</comment>
<reference evidence="2 3" key="1">
    <citation type="submission" date="2024-10" db="EMBL/GenBank/DDBJ databases">
        <authorList>
            <person name="Topkara A.R."/>
            <person name="Saygin H."/>
        </authorList>
    </citation>
    <scope>NUCLEOTIDE SEQUENCE [LARGE SCALE GENOMIC DNA]</scope>
    <source>
        <strain evidence="2 3">M3C6</strain>
    </source>
</reference>
<evidence type="ECO:0000313" key="2">
    <source>
        <dbReference type="EMBL" id="MFG1707987.1"/>
    </source>
</evidence>
<feature type="region of interest" description="Disordered" evidence="1">
    <location>
        <begin position="1"/>
        <end position="23"/>
    </location>
</feature>
<dbReference type="RefSeq" id="WP_393172108.1">
    <property type="nucleotide sequence ID" value="NZ_JBICRM010000024.1"/>
</dbReference>